<dbReference type="GO" id="GO:0004527">
    <property type="term" value="F:exonuclease activity"/>
    <property type="evidence" value="ECO:0007669"/>
    <property type="project" value="UniProtKB-KW"/>
</dbReference>
<evidence type="ECO:0000313" key="3">
    <source>
        <dbReference type="Proteomes" id="UP000022447"/>
    </source>
</evidence>
<dbReference type="SUPFAM" id="SSF56219">
    <property type="entry name" value="DNase I-like"/>
    <property type="match status" value="1"/>
</dbReference>
<name>X7EB89_9RHOB</name>
<feature type="domain" description="Endonuclease/exonuclease/phosphatase" evidence="1">
    <location>
        <begin position="43"/>
        <end position="309"/>
    </location>
</feature>
<organism evidence="2 3">
    <name type="scientific">Roseivivax halodurans JCM 10272</name>
    <dbReference type="NCBI Taxonomy" id="1449350"/>
    <lineage>
        <taxon>Bacteria</taxon>
        <taxon>Pseudomonadati</taxon>
        <taxon>Pseudomonadota</taxon>
        <taxon>Alphaproteobacteria</taxon>
        <taxon>Rhodobacterales</taxon>
        <taxon>Roseobacteraceae</taxon>
        <taxon>Roseivivax</taxon>
    </lineage>
</organism>
<dbReference type="STRING" id="1449350.OCH239_13230"/>
<sequence length="321" mass="34062">MLVCAAWVAMARAETVRVATWHADLTREGPGLLLRDLESGEEALDPILDAIVETAPDILLLTRVDWDHEGAALETLTEALETRGASFSHALALRPNTGLPTGVDVDGDGRLGTARDAQGYGTFSGQGGLALLSVYPIDAGAVTDLSGLLWRDLPGSLIAEDDPARDVQRLSSTAHWVVPIDAGGSANLTLLAFNASPPVFDGPEDRNGRRNADEIRLWQLLLDGALEASPPQGAPVVIGNANLDPVAGEGRHDAIVGLLADRRLRDPLDGIPSVDWSRLGLGELRVSYVLPGRDLDVLDAGSRAVDGSEHRIIWVDLSIPD</sequence>
<dbReference type="PATRIC" id="fig|1449350.3.peg.3695"/>
<reference evidence="2 3" key="1">
    <citation type="submission" date="2014-01" db="EMBL/GenBank/DDBJ databases">
        <title>Roseivivax halodurans JCM 10272 Genome Sequencing.</title>
        <authorList>
            <person name="Lai Q."/>
            <person name="Li G."/>
            <person name="Shao Z."/>
        </authorList>
    </citation>
    <scope>NUCLEOTIDE SEQUENCE [LARGE SCALE GENOMIC DNA]</scope>
    <source>
        <strain evidence="2 3">JCM 10272</strain>
    </source>
</reference>
<dbReference type="EMBL" id="JALZ01000036">
    <property type="protein sequence ID" value="ETX13135.1"/>
    <property type="molecule type" value="Genomic_DNA"/>
</dbReference>
<keyword evidence="2" id="KW-0255">Endonuclease</keyword>
<dbReference type="InterPro" id="IPR036691">
    <property type="entry name" value="Endo/exonu/phosph_ase_sf"/>
</dbReference>
<keyword evidence="2" id="KW-0378">Hydrolase</keyword>
<dbReference type="Pfam" id="PF03372">
    <property type="entry name" value="Exo_endo_phos"/>
    <property type="match status" value="1"/>
</dbReference>
<accession>X7EB89</accession>
<dbReference type="Gene3D" id="3.60.10.10">
    <property type="entry name" value="Endonuclease/exonuclease/phosphatase"/>
    <property type="match status" value="1"/>
</dbReference>
<dbReference type="GO" id="GO:0004519">
    <property type="term" value="F:endonuclease activity"/>
    <property type="evidence" value="ECO:0007669"/>
    <property type="project" value="UniProtKB-KW"/>
</dbReference>
<proteinExistence type="predicted"/>
<keyword evidence="2" id="KW-0540">Nuclease</keyword>
<dbReference type="eggNOG" id="COG3568">
    <property type="taxonomic scope" value="Bacteria"/>
</dbReference>
<evidence type="ECO:0000313" key="2">
    <source>
        <dbReference type="EMBL" id="ETX13135.1"/>
    </source>
</evidence>
<comment type="caution">
    <text evidence="2">The sequence shown here is derived from an EMBL/GenBank/DDBJ whole genome shotgun (WGS) entry which is preliminary data.</text>
</comment>
<evidence type="ECO:0000259" key="1">
    <source>
        <dbReference type="Pfam" id="PF03372"/>
    </source>
</evidence>
<dbReference type="AlphaFoldDB" id="X7EB89"/>
<keyword evidence="2" id="KW-0269">Exonuclease</keyword>
<gene>
    <name evidence="2" type="ORF">OCH239_13230</name>
</gene>
<keyword evidence="3" id="KW-1185">Reference proteome</keyword>
<dbReference type="InterPro" id="IPR005135">
    <property type="entry name" value="Endo/exonuclease/phosphatase"/>
</dbReference>
<protein>
    <submittedName>
        <fullName evidence="2">Endonuclease/exonuclease/phosphatase</fullName>
    </submittedName>
</protein>
<dbReference type="Proteomes" id="UP000022447">
    <property type="component" value="Unassembled WGS sequence"/>
</dbReference>